<comment type="caution">
    <text evidence="1">The sequence shown here is derived from an EMBL/GenBank/DDBJ whole genome shotgun (WGS) entry which is preliminary data.</text>
</comment>
<evidence type="ECO:0000313" key="2">
    <source>
        <dbReference type="Proteomes" id="UP000239576"/>
    </source>
</evidence>
<dbReference type="RefSeq" id="WP_106257407.1">
    <property type="nucleotide sequence ID" value="NZ_CAWNSW010000096.1"/>
</dbReference>
<organism evidence="1 2">
    <name type="scientific">Stenomitos frigidus ULC18</name>
    <dbReference type="NCBI Taxonomy" id="2107698"/>
    <lineage>
        <taxon>Bacteria</taxon>
        <taxon>Bacillati</taxon>
        <taxon>Cyanobacteriota</taxon>
        <taxon>Cyanophyceae</taxon>
        <taxon>Leptolyngbyales</taxon>
        <taxon>Leptolyngbyaceae</taxon>
        <taxon>Stenomitos</taxon>
    </lineage>
</organism>
<accession>A0A2T1E3T2</accession>
<dbReference type="AlphaFoldDB" id="A0A2T1E3T2"/>
<evidence type="ECO:0000313" key="1">
    <source>
        <dbReference type="EMBL" id="PSB27361.1"/>
    </source>
</evidence>
<name>A0A2T1E3T2_9CYAN</name>
<keyword evidence="2" id="KW-1185">Reference proteome</keyword>
<proteinExistence type="predicted"/>
<evidence type="ECO:0008006" key="3">
    <source>
        <dbReference type="Google" id="ProtNLM"/>
    </source>
</evidence>
<protein>
    <recommendedName>
        <fullName evidence="3">VOC domain-containing protein</fullName>
    </recommendedName>
</protein>
<dbReference type="Proteomes" id="UP000239576">
    <property type="component" value="Unassembled WGS sequence"/>
</dbReference>
<reference evidence="2" key="1">
    <citation type="submission" date="2018-02" db="EMBL/GenBank/DDBJ databases">
        <authorList>
            <person name="Moore K."/>
            <person name="Momper L."/>
        </authorList>
    </citation>
    <scope>NUCLEOTIDE SEQUENCE [LARGE SCALE GENOMIC DNA]</scope>
    <source>
        <strain evidence="2">ULC18</strain>
    </source>
</reference>
<dbReference type="EMBL" id="PVWK01000094">
    <property type="protein sequence ID" value="PSB27361.1"/>
    <property type="molecule type" value="Genomic_DNA"/>
</dbReference>
<sequence length="160" mass="17721">MLHHFSIAAENPSRVAHALAEVLHGECAPFPPCPGSFMAIALDNYGTMIEVYPAETELMPGFGTEQVTFSSNAFASPFSATHVAISVPTSQQKIEQIAAREGWRAVRCNRDSYFDVIEFWVENKLMIELLTPPMAAKYLEFMQPQNLAKFLSAPEEPVSV</sequence>
<gene>
    <name evidence="1" type="ORF">C7B82_16605</name>
</gene>
<dbReference type="OrthoDB" id="512901at2"/>
<reference evidence="1 2" key="2">
    <citation type="submission" date="2018-03" db="EMBL/GenBank/DDBJ databases">
        <title>The ancient ancestry and fast evolution of plastids.</title>
        <authorList>
            <person name="Moore K.R."/>
            <person name="Magnabosco C."/>
            <person name="Momper L."/>
            <person name="Gold D.A."/>
            <person name="Bosak T."/>
            <person name="Fournier G.P."/>
        </authorList>
    </citation>
    <scope>NUCLEOTIDE SEQUENCE [LARGE SCALE GENOMIC DNA]</scope>
    <source>
        <strain evidence="1 2">ULC18</strain>
    </source>
</reference>